<dbReference type="Gene3D" id="2.40.170.20">
    <property type="entry name" value="TonB-dependent receptor, beta-barrel domain"/>
    <property type="match status" value="1"/>
</dbReference>
<keyword evidence="2 8" id="KW-0813">Transport</keyword>
<evidence type="ECO:0000256" key="9">
    <source>
        <dbReference type="RuleBase" id="RU003357"/>
    </source>
</evidence>
<comment type="similarity">
    <text evidence="8 9">Belongs to the TonB-dependent receptor family.</text>
</comment>
<feature type="signal peptide" evidence="10">
    <location>
        <begin position="1"/>
        <end position="39"/>
    </location>
</feature>
<dbReference type="eggNOG" id="COG4771">
    <property type="taxonomic scope" value="Bacteria"/>
</dbReference>
<dbReference type="Pfam" id="PF00593">
    <property type="entry name" value="TonB_dep_Rec_b-barrel"/>
    <property type="match status" value="1"/>
</dbReference>
<evidence type="ECO:0000256" key="7">
    <source>
        <dbReference type="ARBA" id="ARBA00023237"/>
    </source>
</evidence>
<dbReference type="AlphaFoldDB" id="V4PRQ1"/>
<dbReference type="SUPFAM" id="SSF56935">
    <property type="entry name" value="Porins"/>
    <property type="match status" value="1"/>
</dbReference>
<dbReference type="GO" id="GO:0009279">
    <property type="term" value="C:cell outer membrane"/>
    <property type="evidence" value="ECO:0007669"/>
    <property type="project" value="UniProtKB-SubCell"/>
</dbReference>
<accession>V4PRQ1</accession>
<keyword evidence="4 8" id="KW-0812">Transmembrane</keyword>
<dbReference type="PANTHER" id="PTHR47234:SF3">
    <property type="entry name" value="SECRETIN_TONB SHORT N-TERMINAL DOMAIN-CONTAINING PROTEIN"/>
    <property type="match status" value="1"/>
</dbReference>
<dbReference type="Gene3D" id="2.170.130.10">
    <property type="entry name" value="TonB-dependent receptor, plug domain"/>
    <property type="match status" value="1"/>
</dbReference>
<dbReference type="STRING" id="1121022.GCA_000376105_03015"/>
<dbReference type="InterPro" id="IPR036942">
    <property type="entry name" value="Beta-barrel_TonB_sf"/>
</dbReference>
<sequence length="805" mass="84983">MFQISACGGIMSNLSKKAAWSAGVSLSLMALVSMTSASAQTEASVPAPADVPESGVTVIVTGTRETGRKARDSATPIDVITAADLRATGQTNLLDALKNVLPSLNGPAVGYDVGALARTFQLRGLSPAHTLVLVNGKRRHLSAGLYADSDPAQGANAVDLDLIPLAAIDHIEVLRDGAAAQYGSDAIAGVINIILKSSGKGGSLSVLGGSYYKGDGASGQIDVEAGVKLGQDGTLNVSAGYRHHDFSNRSGETGDVQTAKVQGDPQSDVATLGFNLVKPLNDAATVYSFGTAAHRKATAWENPRQPGWVSDATDLLYPNGFTPQEKVDEADYSLTAGVRGQTGNAWNWDLSATYGRDEENLRNVKTVNPDLLADTGNAQSDFYVGAFISSELTTNLDIKRAFNVGLAAPLNVAVGVEARHETYEIKAGEPNSYYGGGPSAFPGFRPSDAVKAERDGLASYVDLSTLVTPKWELGLAVRAEHYDGVGDTQTGKLSTRYNLSPTFALRGTLSSGFHAPTLAQQYYSATTVTTGYASIQLPLGSPGAAILGAPDLKPENSRSISAGFVAEPVRGLHVSLDAYTIAVDDRIIESAYLYDPLALAAIEANGSVVPSELDPANVAAVFFTNGVDTRTDGVDITADWRQQLGELGAIKWTFAGSYNKTTIRAIHDAPAVLEAAGLGLVDAVQRSNLTTATPQIKASLAGVWTSRAWAVTLRNTYYSKTTQAQGYAEPYYKIATKAAVITDLDLGYRFNDGLRLNIGASNLFNVYPTKIAPEIYQNLNYDKYSHVSPYGINGGTYYARLTASF</sequence>
<evidence type="ECO:0000256" key="10">
    <source>
        <dbReference type="SAM" id="SignalP"/>
    </source>
</evidence>
<dbReference type="InterPro" id="IPR000531">
    <property type="entry name" value="Beta-barrel_TonB"/>
</dbReference>
<evidence type="ECO:0000256" key="1">
    <source>
        <dbReference type="ARBA" id="ARBA00004571"/>
    </source>
</evidence>
<evidence type="ECO:0000313" key="14">
    <source>
        <dbReference type="Proteomes" id="UP000017837"/>
    </source>
</evidence>
<name>V4PRQ1_9CAUL</name>
<comment type="caution">
    <text evidence="13">The sequence shown here is derived from an EMBL/GenBank/DDBJ whole genome shotgun (WGS) entry which is preliminary data.</text>
</comment>
<comment type="subcellular location">
    <subcellularLocation>
        <location evidence="1 8">Cell outer membrane</location>
        <topology evidence="1 8">Multi-pass membrane protein</topology>
    </subcellularLocation>
</comment>
<keyword evidence="14" id="KW-1185">Reference proteome</keyword>
<evidence type="ECO:0000256" key="4">
    <source>
        <dbReference type="ARBA" id="ARBA00022692"/>
    </source>
</evidence>
<keyword evidence="10" id="KW-0732">Signal</keyword>
<dbReference type="Pfam" id="PF07715">
    <property type="entry name" value="Plug"/>
    <property type="match status" value="1"/>
</dbReference>
<organism evidence="13 14">
    <name type="scientific">Asticcacaulis benevestitus DSM 16100 = ATCC BAA-896</name>
    <dbReference type="NCBI Taxonomy" id="1121022"/>
    <lineage>
        <taxon>Bacteria</taxon>
        <taxon>Pseudomonadati</taxon>
        <taxon>Pseudomonadota</taxon>
        <taxon>Alphaproteobacteria</taxon>
        <taxon>Caulobacterales</taxon>
        <taxon>Caulobacteraceae</taxon>
        <taxon>Asticcacaulis</taxon>
    </lineage>
</organism>
<gene>
    <name evidence="13" type="ORF">ABENE_11105</name>
</gene>
<dbReference type="PANTHER" id="PTHR47234">
    <property type="match status" value="1"/>
</dbReference>
<dbReference type="InterPro" id="IPR012910">
    <property type="entry name" value="Plug_dom"/>
</dbReference>
<keyword evidence="5 9" id="KW-0798">TonB box</keyword>
<keyword evidence="3 8" id="KW-1134">Transmembrane beta strand</keyword>
<evidence type="ECO:0008006" key="15">
    <source>
        <dbReference type="Google" id="ProtNLM"/>
    </source>
</evidence>
<keyword evidence="6 8" id="KW-0472">Membrane</keyword>
<keyword evidence="7 8" id="KW-0998">Cell outer membrane</keyword>
<dbReference type="PROSITE" id="PS52016">
    <property type="entry name" value="TONB_DEPENDENT_REC_3"/>
    <property type="match status" value="1"/>
</dbReference>
<dbReference type="InterPro" id="IPR037066">
    <property type="entry name" value="Plug_dom_sf"/>
</dbReference>
<dbReference type="Proteomes" id="UP000017837">
    <property type="component" value="Unassembled WGS sequence"/>
</dbReference>
<protein>
    <recommendedName>
        <fullName evidence="15">TonB-denpendent receptor</fullName>
    </recommendedName>
</protein>
<evidence type="ECO:0000256" key="5">
    <source>
        <dbReference type="ARBA" id="ARBA00023077"/>
    </source>
</evidence>
<dbReference type="InterPro" id="IPR039426">
    <property type="entry name" value="TonB-dep_rcpt-like"/>
</dbReference>
<evidence type="ECO:0000256" key="3">
    <source>
        <dbReference type="ARBA" id="ARBA00022452"/>
    </source>
</evidence>
<evidence type="ECO:0000256" key="2">
    <source>
        <dbReference type="ARBA" id="ARBA00022448"/>
    </source>
</evidence>
<evidence type="ECO:0000259" key="11">
    <source>
        <dbReference type="Pfam" id="PF00593"/>
    </source>
</evidence>
<evidence type="ECO:0000256" key="6">
    <source>
        <dbReference type="ARBA" id="ARBA00023136"/>
    </source>
</evidence>
<feature type="domain" description="TonB-dependent receptor plug" evidence="12">
    <location>
        <begin position="70"/>
        <end position="190"/>
    </location>
</feature>
<evidence type="ECO:0000259" key="12">
    <source>
        <dbReference type="Pfam" id="PF07715"/>
    </source>
</evidence>
<dbReference type="PATRIC" id="fig|1121022.4.peg.2246"/>
<proteinExistence type="inferred from homology"/>
<dbReference type="EMBL" id="AWGB01000020">
    <property type="protein sequence ID" value="ESQ90991.1"/>
    <property type="molecule type" value="Genomic_DNA"/>
</dbReference>
<feature type="chain" id="PRO_5004725250" description="TonB-denpendent receptor" evidence="10">
    <location>
        <begin position="40"/>
        <end position="805"/>
    </location>
</feature>
<evidence type="ECO:0000256" key="8">
    <source>
        <dbReference type="PROSITE-ProRule" id="PRU01360"/>
    </source>
</evidence>
<dbReference type="CDD" id="cd01347">
    <property type="entry name" value="ligand_gated_channel"/>
    <property type="match status" value="1"/>
</dbReference>
<feature type="domain" description="TonB-dependent receptor-like beta-barrel" evidence="11">
    <location>
        <begin position="295"/>
        <end position="763"/>
    </location>
</feature>
<reference evidence="13 14" key="1">
    <citation type="journal article" date="2014" name="Nature">
        <title>Sequential evolution of bacterial morphology by co-option of a developmental regulator.</title>
        <authorList>
            <person name="Jiang C."/>
            <person name="Brown P.J."/>
            <person name="Ducret A."/>
            <person name="Brun Y.V."/>
        </authorList>
    </citation>
    <scope>NUCLEOTIDE SEQUENCE [LARGE SCALE GENOMIC DNA]</scope>
    <source>
        <strain evidence="13 14">DSM 16100</strain>
    </source>
</reference>
<evidence type="ECO:0000313" key="13">
    <source>
        <dbReference type="EMBL" id="ESQ90991.1"/>
    </source>
</evidence>